<comment type="caution">
    <text evidence="1">The sequence shown here is derived from an EMBL/GenBank/DDBJ whole genome shotgun (WGS) entry which is preliminary data.</text>
</comment>
<dbReference type="AlphaFoldDB" id="A0A4Y2QXD5"/>
<reference evidence="1 5" key="1">
    <citation type="journal article" date="2019" name="Sci. Rep.">
        <title>Orb-weaving spider Araneus ventricosus genome elucidates the spidroin gene catalogue.</title>
        <authorList>
            <person name="Kono N."/>
            <person name="Nakamura H."/>
            <person name="Ohtoshi R."/>
            <person name="Moran D.A.P."/>
            <person name="Shinohara A."/>
            <person name="Yoshida Y."/>
            <person name="Fujiwara M."/>
            <person name="Mori M."/>
            <person name="Tomita M."/>
            <person name="Arakawa K."/>
        </authorList>
    </citation>
    <scope>NUCLEOTIDE SEQUENCE [LARGE SCALE GENOMIC DNA]</scope>
</reference>
<proteinExistence type="predicted"/>
<evidence type="ECO:0000313" key="3">
    <source>
        <dbReference type="EMBL" id="GBN67919.1"/>
    </source>
</evidence>
<evidence type="ECO:0000313" key="4">
    <source>
        <dbReference type="EMBL" id="GBN67925.1"/>
    </source>
</evidence>
<evidence type="ECO:0000313" key="2">
    <source>
        <dbReference type="EMBL" id="GBN67914.1"/>
    </source>
</evidence>
<dbReference type="Proteomes" id="UP000499080">
    <property type="component" value="Unassembled WGS sequence"/>
</dbReference>
<evidence type="ECO:0000313" key="1">
    <source>
        <dbReference type="EMBL" id="GBN67886.1"/>
    </source>
</evidence>
<dbReference type="EMBL" id="BGPR01141106">
    <property type="protein sequence ID" value="GBN67886.1"/>
    <property type="molecule type" value="Genomic_DNA"/>
</dbReference>
<name>A0A4Y2QXD5_ARAVE</name>
<gene>
    <name evidence="2" type="ORF">AVEN_161005_1</name>
    <name evidence="1" type="ORF">AVEN_1676_1</name>
    <name evidence="3" type="ORF">AVEN_176865_1</name>
    <name evidence="4" type="ORF">AVEN_209922_1</name>
</gene>
<protein>
    <submittedName>
        <fullName evidence="1">Uncharacterized protein</fullName>
    </submittedName>
</protein>
<keyword evidence="5" id="KW-1185">Reference proteome</keyword>
<accession>A0A4Y2QXD5</accession>
<dbReference type="EMBL" id="BGPR01141125">
    <property type="protein sequence ID" value="GBN67925.1"/>
    <property type="molecule type" value="Genomic_DNA"/>
</dbReference>
<dbReference type="EMBL" id="BGPR01141122">
    <property type="protein sequence ID" value="GBN67914.1"/>
    <property type="molecule type" value="Genomic_DNA"/>
</dbReference>
<evidence type="ECO:0000313" key="5">
    <source>
        <dbReference type="Proteomes" id="UP000499080"/>
    </source>
</evidence>
<dbReference type="EMBL" id="BGPR01141123">
    <property type="protein sequence ID" value="GBN67919.1"/>
    <property type="molecule type" value="Genomic_DNA"/>
</dbReference>
<sequence length="164" mass="18622">METLMEMWSAIEIRRVIQFLRLKEKFIANGGSVRSEYNATKAGVVLVHGETDVRGEQISERPSTFIPMGVTRISTYSPDLEPADFYLFGRSTCDIGISETMPKFNEPFRRCSTTLMLISPAPDSIRWYIDGGNASTTISIKWRMRRKLKYPEMGDSPERLVTGS</sequence>
<organism evidence="1 5">
    <name type="scientific">Araneus ventricosus</name>
    <name type="common">Orbweaver spider</name>
    <name type="synonym">Epeira ventricosa</name>
    <dbReference type="NCBI Taxonomy" id="182803"/>
    <lineage>
        <taxon>Eukaryota</taxon>
        <taxon>Metazoa</taxon>
        <taxon>Ecdysozoa</taxon>
        <taxon>Arthropoda</taxon>
        <taxon>Chelicerata</taxon>
        <taxon>Arachnida</taxon>
        <taxon>Araneae</taxon>
        <taxon>Araneomorphae</taxon>
        <taxon>Entelegynae</taxon>
        <taxon>Araneoidea</taxon>
        <taxon>Araneidae</taxon>
        <taxon>Araneus</taxon>
    </lineage>
</organism>